<dbReference type="GO" id="GO:0009252">
    <property type="term" value="P:peptidoglycan biosynthetic process"/>
    <property type="evidence" value="ECO:0007669"/>
    <property type="project" value="TreeGrafter"/>
</dbReference>
<dbReference type="Gene3D" id="1.25.40.650">
    <property type="match status" value="1"/>
</dbReference>
<gene>
    <name evidence="3" type="ORF">HHO47_14255</name>
</gene>
<dbReference type="AlphaFoldDB" id="A0A7Y0HE96"/>
<dbReference type="Gene3D" id="3.40.50.2300">
    <property type="match status" value="2"/>
</dbReference>
<dbReference type="InterPro" id="IPR028082">
    <property type="entry name" value="Peripla_BP_I"/>
</dbReference>
<reference evidence="3" key="1">
    <citation type="submission" date="2020-04" db="EMBL/GenBank/DDBJ databases">
        <title>Genome Sequencing for Pseudoaltermonas arctica.</title>
        <authorList>
            <person name="Elkins N.S."/>
        </authorList>
    </citation>
    <scope>NUCLEOTIDE SEQUENCE [LARGE SCALE GENOMIC DNA]</scope>
    <source>
        <strain evidence="3">NEC-BIFX-2020_0012</strain>
    </source>
</reference>
<protein>
    <submittedName>
        <fullName evidence="3">Penicillin-binding protein activator</fullName>
    </submittedName>
</protein>
<dbReference type="Proteomes" id="UP000570493">
    <property type="component" value="Unassembled WGS sequence"/>
</dbReference>
<accession>A0A7Y0HE96</accession>
<feature type="signal peptide" evidence="2">
    <location>
        <begin position="1"/>
        <end position="19"/>
    </location>
</feature>
<dbReference type="PANTHER" id="PTHR38038:SF1">
    <property type="entry name" value="PENICILLIN-BINDING PROTEIN ACTIVATOR LPOA"/>
    <property type="match status" value="1"/>
</dbReference>
<dbReference type="PROSITE" id="PS51257">
    <property type="entry name" value="PROKAR_LIPOPROTEIN"/>
    <property type="match status" value="1"/>
</dbReference>
<dbReference type="GO" id="GO:0030234">
    <property type="term" value="F:enzyme regulator activity"/>
    <property type="evidence" value="ECO:0007669"/>
    <property type="project" value="TreeGrafter"/>
</dbReference>
<keyword evidence="2" id="KW-0732">Signal</keyword>
<dbReference type="InterPro" id="IPR007443">
    <property type="entry name" value="LpoA"/>
</dbReference>
<dbReference type="GO" id="GO:0031241">
    <property type="term" value="C:periplasmic side of cell outer membrane"/>
    <property type="evidence" value="ECO:0007669"/>
    <property type="project" value="TreeGrafter"/>
</dbReference>
<dbReference type="EMBL" id="JABBMT010000025">
    <property type="protein sequence ID" value="NMM41949.1"/>
    <property type="molecule type" value="Genomic_DNA"/>
</dbReference>
<dbReference type="PANTHER" id="PTHR38038">
    <property type="entry name" value="PENICILLIN-BINDING PROTEIN ACTIVATOR LPOA"/>
    <property type="match status" value="1"/>
</dbReference>
<evidence type="ECO:0000313" key="3">
    <source>
        <dbReference type="EMBL" id="NMM41949.1"/>
    </source>
</evidence>
<comment type="caution">
    <text evidence="3">The sequence shown here is derived from an EMBL/GenBank/DDBJ whole genome shotgun (WGS) entry which is preliminary data.</text>
</comment>
<evidence type="ECO:0000313" key="4">
    <source>
        <dbReference type="Proteomes" id="UP000570493"/>
    </source>
</evidence>
<dbReference type="SUPFAM" id="SSF53822">
    <property type="entry name" value="Periplasmic binding protein-like I"/>
    <property type="match status" value="1"/>
</dbReference>
<dbReference type="CDD" id="cd06339">
    <property type="entry name" value="PBP1_YraM_LppC_lipoprotein-like"/>
    <property type="match status" value="1"/>
</dbReference>
<evidence type="ECO:0000256" key="2">
    <source>
        <dbReference type="SAM" id="SignalP"/>
    </source>
</evidence>
<organism evidence="3 4">
    <name type="scientific">Pseudoalteromonas arctica</name>
    <dbReference type="NCBI Taxonomy" id="394751"/>
    <lineage>
        <taxon>Bacteria</taxon>
        <taxon>Pseudomonadati</taxon>
        <taxon>Pseudomonadota</taxon>
        <taxon>Gammaproteobacteria</taxon>
        <taxon>Alteromonadales</taxon>
        <taxon>Pseudoalteromonadaceae</taxon>
        <taxon>Pseudoalteromonas</taxon>
    </lineage>
</organism>
<evidence type="ECO:0000256" key="1">
    <source>
        <dbReference type="ARBA" id="ARBA00023136"/>
    </source>
</evidence>
<keyword evidence="1" id="KW-0472">Membrane</keyword>
<proteinExistence type="predicted"/>
<dbReference type="Pfam" id="PF04348">
    <property type="entry name" value="LppC"/>
    <property type="match status" value="1"/>
</dbReference>
<feature type="chain" id="PRO_5030620135" evidence="2">
    <location>
        <begin position="20"/>
        <end position="625"/>
    </location>
</feature>
<sequence>MRLKLVSLLIILSGLSACSTTEKPTKTSENLSSANSSAQIQATDARSMYQLALNRQGADKIQLLYSARDAAITEQRWPLLEQICTDLEQTPSVDQIQNKLYIAFAQKQQGKNSLALEMLATLNHQLTQAEHFAWHQYLTASVYASQNLPKEAMTYFLRASETASKNNLTIPQLNKDLWQNLQQLSSYALERFNRGSVVQQGWVNLALYHQVYLGAPVELDQAINNWQRRYPGHPAIAVLPKKSAELIAAEPLNIERLVVLLPQSGANERLGDSLKAGVLAALDSTSIAETIFIDEMLSSAELSEKLLKINPDFIIGPLLKASIDKLVTSKALQDYPVLHLNTFDGERQSPQHYFFALNPEHEVQQALEHFLTAGYQKPMLLAPNSSSGQRLVDFFNRQWQRYSETTPEVGLYNDKKDMPTTIVNLLEVDKSKERIATVKSLFKQEVESETRSRRDIDVIYILGDAIETRLIKPYLDVNVSTFADRIPLYASSKSHSKQIDSTDKGDLDGLYFTELPWMLSGQIKDHALRQQYNSLWPEQADISQRLFAMAYDSVAMLSNITQLSILPGKRFNGLTGQLSITSDGQINRQLNWAQYKNRQIQAVQLATSAPLPLFMQSATHRSYSE</sequence>
<name>A0A7Y0HE96_9GAMM</name>
<keyword evidence="4" id="KW-1185">Reference proteome</keyword>
<dbReference type="RefSeq" id="WP_169020894.1">
    <property type="nucleotide sequence ID" value="NZ_JABBMT010000025.1"/>
</dbReference>